<dbReference type="InterPro" id="IPR000014">
    <property type="entry name" value="PAS"/>
</dbReference>
<evidence type="ECO:0000256" key="2">
    <source>
        <dbReference type="ARBA" id="ARBA00001946"/>
    </source>
</evidence>
<keyword evidence="11" id="KW-0115">cAMP biosynthesis</keyword>
<keyword evidence="12 16" id="KW-0472">Membrane</keyword>
<reference evidence="19" key="1">
    <citation type="submission" date="2016-10" db="EMBL/GenBank/DDBJ databases">
        <authorList>
            <person name="Benchimol M."/>
            <person name="Almeida L.G."/>
            <person name="Vasconcelos A.T."/>
            <person name="Perreira-Neves A."/>
            <person name="Rosa I.A."/>
            <person name="Tasca T."/>
            <person name="Bogo M.R."/>
            <person name="de Souza W."/>
        </authorList>
    </citation>
    <scope>NUCLEOTIDE SEQUENCE [LARGE SCALE GENOMIC DNA]</scope>
    <source>
        <strain evidence="19">K</strain>
    </source>
</reference>
<dbReference type="VEuPathDB" id="TrichDB:TRFO_37630"/>
<evidence type="ECO:0000256" key="10">
    <source>
        <dbReference type="ARBA" id="ARBA00022989"/>
    </source>
</evidence>
<accession>A0A1J4JF20</accession>
<feature type="transmembrane region" description="Helical" evidence="16">
    <location>
        <begin position="84"/>
        <end position="105"/>
    </location>
</feature>
<keyword evidence="8" id="KW-0067">ATP-binding</keyword>
<evidence type="ECO:0000256" key="11">
    <source>
        <dbReference type="ARBA" id="ARBA00022998"/>
    </source>
</evidence>
<evidence type="ECO:0000256" key="5">
    <source>
        <dbReference type="ARBA" id="ARBA00022692"/>
    </source>
</evidence>
<proteinExistence type="inferred from homology"/>
<dbReference type="GeneID" id="94846253"/>
<evidence type="ECO:0000259" key="17">
    <source>
        <dbReference type="PROSITE" id="PS50112"/>
    </source>
</evidence>
<feature type="transmembrane region" description="Helical" evidence="16">
    <location>
        <begin position="251"/>
        <end position="272"/>
    </location>
</feature>
<feature type="transmembrane region" description="Helical" evidence="16">
    <location>
        <begin position="151"/>
        <end position="172"/>
    </location>
</feature>
<dbReference type="GO" id="GO:0004016">
    <property type="term" value="F:adenylate cyclase activity"/>
    <property type="evidence" value="ECO:0007669"/>
    <property type="project" value="UniProtKB-EC"/>
</dbReference>
<dbReference type="CDD" id="cd00130">
    <property type="entry name" value="PAS"/>
    <property type="match status" value="1"/>
</dbReference>
<dbReference type="InterPro" id="IPR018297">
    <property type="entry name" value="A/G_cyclase_CS"/>
</dbReference>
<evidence type="ECO:0000256" key="7">
    <source>
        <dbReference type="ARBA" id="ARBA00022741"/>
    </source>
</evidence>
<dbReference type="Proteomes" id="UP000179807">
    <property type="component" value="Unassembled WGS sequence"/>
</dbReference>
<evidence type="ECO:0000256" key="6">
    <source>
        <dbReference type="ARBA" id="ARBA00022723"/>
    </source>
</evidence>
<dbReference type="PROSITE" id="PS50125">
    <property type="entry name" value="GUANYLATE_CYCLASE_2"/>
    <property type="match status" value="1"/>
</dbReference>
<keyword evidence="6" id="KW-0479">Metal-binding</keyword>
<feature type="transmembrane region" description="Helical" evidence="16">
    <location>
        <begin position="802"/>
        <end position="822"/>
    </location>
</feature>
<dbReference type="InterPro" id="IPR035965">
    <property type="entry name" value="PAS-like_dom_sf"/>
</dbReference>
<comment type="caution">
    <text evidence="19">The sequence shown here is derived from an EMBL/GenBank/DDBJ whole genome shotgun (WGS) entry which is preliminary data.</text>
</comment>
<evidence type="ECO:0000256" key="13">
    <source>
        <dbReference type="ARBA" id="ARBA00023239"/>
    </source>
</evidence>
<feature type="transmembrane region" description="Helical" evidence="16">
    <location>
        <begin position="31"/>
        <end position="54"/>
    </location>
</feature>
<feature type="region of interest" description="Disordered" evidence="15">
    <location>
        <begin position="336"/>
        <end position="380"/>
    </location>
</feature>
<dbReference type="GO" id="GO:0007189">
    <property type="term" value="P:adenylate cyclase-activating G protein-coupled receptor signaling pathway"/>
    <property type="evidence" value="ECO:0007669"/>
    <property type="project" value="TreeGrafter"/>
</dbReference>
<organism evidence="19 20">
    <name type="scientific">Tritrichomonas foetus</name>
    <dbReference type="NCBI Taxonomy" id="1144522"/>
    <lineage>
        <taxon>Eukaryota</taxon>
        <taxon>Metamonada</taxon>
        <taxon>Parabasalia</taxon>
        <taxon>Tritrichomonadida</taxon>
        <taxon>Tritrichomonadidae</taxon>
        <taxon>Tritrichomonas</taxon>
    </lineage>
</organism>
<sequence>MDWTSWTGLEHWYYFNHIGHYFNTSPQLPSVIYLISYAVIYIQCIPILSSILISEEEHGNSITEGLKVLFRVIVYLNFIPQRHLAASLLVIMVIISLFFIFTSQIRSGRLLQNGMSFFLRLLTEFLTPILLIWSAATTERLARDFLNDDESLPFLVISVVATVGYLLIFLIISYFQSRTLFLRSFLFETWNTSFHCFLVSLSVCLIQTWLLIDAFIDSGIYIVLGISTLVNILLFFALLTLPYIQSVINSIALIIVLFLVLLHGLFFISHIYPSRNSILYFGISVALLLISIIVGPTLQNMMCKHYLNVSGKEEEDEEEESSELLDLDKQEVNKPNHNYSSNSLQLNNIRPNNLSPNSLRQNGLHQNFRDNNQENNHEHEHFKNSRIDVYKLRQLFLTDRRRAEKFATFLLNTSSKVDDVMESFRILTILHVPPTQRIIEYTIMKLDSQQLLCDLQYEAIAREFTEASTEEILSHLEAKELVIKRNLSAIADSIQLTNKEDTFSFIRNYAKECNEYEMMVSFILVHAPYSPSITQHLSTYFNNLRGDMEQAQTWLQNSDGLRKSSSFSGYRSRLAVNVSSARINDLGGMQRLNSQKALQKIHSNALRGSIIFFIFALIVAITCAFFKFHPQTVEYITSETVSQATVQLSTFTIAPLFSLFELMSNVLSDCSPSNAKKFENLFNHVIIPFNSGVNQIVTALELISQALQIVDRNSDDENGYYSYSNLLITKDNISLQLLMNQIHKISEVVPKGQCLFKYLQLVNEFNEKIVYCFEPLQSLKQLLYNCSEASVEKYEKQYIRDYIILVVFLFVMLTIASLYIGLFTEKERRKFWTEFSELDDGDLEKFQKQLLVVHEKVETTPLEDNNLLAPDEIEAPETERLILTNELLPLGKLKKRFNYFPLVTALFFIVFGVSMYCYQIPFKLTLKIDMNLDFVSHFLQTIIAQHTSKIIDYTYKALFTAIPISSSLLEDNIESPIFESPYDFYNFSYLLDNYNSYFRDAAEFQSQLMNVTTESLKYGEAWIIFKLDDNFFNMVWLAFHNVTGLSNQISEWYFEKHNKLNTMRTICSHSVSAFLSLVLVAYAIVVIHHLRLYQLEFESLKALIIILPSQYFGSTANIIESFKPHSTKKVGSKRFRSRYIIKHSVNPIIVIDANRHIQDVNKATIELFGYKRDALIRTDLMTLFVTNDHQSDDFFAQLTFMNTQNTSNLPLREFNLNALPSEGEAIPVNCTLIPIGDTESTDSPAFAVLLRDRSEFLKQDIAYRNMQHQVESLLLRIMPKVMVMKLLAKNQILHSQVNHATFMFIGIVNFIDWCKVHTHTEIMELLDVIVSAFDKKISKFLSLVKIKIINGVYMAAGGLFEEVSEKPHEVEMVEFAIKCVRWIQNRNRLTSSNLQLQIGINTGGPIIAGILGHDKPFFDVYGDAVNVAARLETSAEHGTIQISQEMKDAIPEGMFILKERQHVFLKGKGDATTYQVIIPEETPKTQ</sequence>
<dbReference type="Gene3D" id="3.30.450.20">
    <property type="entry name" value="PAS domain"/>
    <property type="match status" value="1"/>
</dbReference>
<evidence type="ECO:0000256" key="16">
    <source>
        <dbReference type="SAM" id="Phobius"/>
    </source>
</evidence>
<dbReference type="Gene3D" id="3.30.70.1230">
    <property type="entry name" value="Nucleotide cyclase"/>
    <property type="match status" value="1"/>
</dbReference>
<gene>
    <name evidence="19" type="ORF">TRFO_37630</name>
</gene>
<keyword evidence="9" id="KW-0460">Magnesium</keyword>
<dbReference type="RefSeq" id="XP_068349380.1">
    <property type="nucleotide sequence ID" value="XM_068511549.1"/>
</dbReference>
<feature type="transmembrane region" description="Helical" evidence="16">
    <location>
        <begin position="193"/>
        <end position="212"/>
    </location>
</feature>
<name>A0A1J4JF20_9EUKA</name>
<dbReference type="InterPro" id="IPR001054">
    <property type="entry name" value="A/G_cyclase"/>
</dbReference>
<comment type="subcellular location">
    <subcellularLocation>
        <location evidence="3">Membrane</location>
        <topology evidence="3">Multi-pass membrane protein</topology>
    </subcellularLocation>
</comment>
<evidence type="ECO:0000256" key="4">
    <source>
        <dbReference type="ARBA" id="ARBA00012201"/>
    </source>
</evidence>
<evidence type="ECO:0000256" key="15">
    <source>
        <dbReference type="SAM" id="MobiDB-lite"/>
    </source>
</evidence>
<evidence type="ECO:0000256" key="8">
    <source>
        <dbReference type="ARBA" id="ARBA00022840"/>
    </source>
</evidence>
<dbReference type="InterPro" id="IPR029787">
    <property type="entry name" value="Nucleotide_cyclase"/>
</dbReference>
<dbReference type="SMART" id="SM00091">
    <property type="entry name" value="PAS"/>
    <property type="match status" value="1"/>
</dbReference>
<protein>
    <recommendedName>
        <fullName evidence="4">adenylate cyclase</fullName>
        <ecNumber evidence="4">4.6.1.1</ecNumber>
    </recommendedName>
</protein>
<comment type="similarity">
    <text evidence="14">Belongs to the adenylyl cyclase class-4/guanylyl cyclase family.</text>
</comment>
<dbReference type="PROSITE" id="PS00452">
    <property type="entry name" value="GUANYLATE_CYCLASE_1"/>
    <property type="match status" value="1"/>
</dbReference>
<dbReference type="PROSITE" id="PS50112">
    <property type="entry name" value="PAS"/>
    <property type="match status" value="1"/>
</dbReference>
<evidence type="ECO:0000256" key="12">
    <source>
        <dbReference type="ARBA" id="ARBA00023136"/>
    </source>
</evidence>
<feature type="domain" description="Guanylate cyclase" evidence="18">
    <location>
        <begin position="1301"/>
        <end position="1432"/>
    </location>
</feature>
<feature type="transmembrane region" description="Helical" evidence="16">
    <location>
        <begin position="117"/>
        <end position="136"/>
    </location>
</feature>
<dbReference type="GO" id="GO:0006171">
    <property type="term" value="P:cAMP biosynthetic process"/>
    <property type="evidence" value="ECO:0007669"/>
    <property type="project" value="UniProtKB-KW"/>
</dbReference>
<dbReference type="SUPFAM" id="SSF55073">
    <property type="entry name" value="Nucleotide cyclase"/>
    <property type="match status" value="1"/>
</dbReference>
<dbReference type="NCBIfam" id="TIGR00229">
    <property type="entry name" value="sensory_box"/>
    <property type="match status" value="1"/>
</dbReference>
<evidence type="ECO:0000313" key="19">
    <source>
        <dbReference type="EMBL" id="OHS96243.1"/>
    </source>
</evidence>
<keyword evidence="7" id="KW-0547">Nucleotide-binding</keyword>
<dbReference type="SUPFAM" id="SSF55785">
    <property type="entry name" value="PYP-like sensor domain (PAS domain)"/>
    <property type="match status" value="1"/>
</dbReference>
<feature type="transmembrane region" description="Helical" evidence="16">
    <location>
        <begin position="218"/>
        <end position="239"/>
    </location>
</feature>
<evidence type="ECO:0000313" key="20">
    <source>
        <dbReference type="Proteomes" id="UP000179807"/>
    </source>
</evidence>
<feature type="compositionally biased region" description="Basic and acidic residues" evidence="15">
    <location>
        <begin position="367"/>
        <end position="380"/>
    </location>
</feature>
<feature type="transmembrane region" description="Helical" evidence="16">
    <location>
        <begin position="648"/>
        <end position="667"/>
    </location>
</feature>
<feature type="domain" description="PAS" evidence="17">
    <location>
        <begin position="1133"/>
        <end position="1176"/>
    </location>
</feature>
<comment type="catalytic activity">
    <reaction evidence="1">
        <text>ATP = 3',5'-cyclic AMP + diphosphate</text>
        <dbReference type="Rhea" id="RHEA:15389"/>
        <dbReference type="ChEBI" id="CHEBI:30616"/>
        <dbReference type="ChEBI" id="CHEBI:33019"/>
        <dbReference type="ChEBI" id="CHEBI:58165"/>
        <dbReference type="EC" id="4.6.1.1"/>
    </reaction>
</comment>
<feature type="transmembrane region" description="Helical" evidence="16">
    <location>
        <begin position="1066"/>
        <end position="1090"/>
    </location>
</feature>
<dbReference type="GO" id="GO:0035556">
    <property type="term" value="P:intracellular signal transduction"/>
    <property type="evidence" value="ECO:0007669"/>
    <property type="project" value="InterPro"/>
</dbReference>
<keyword evidence="13 14" id="KW-0456">Lyase</keyword>
<evidence type="ECO:0000259" key="18">
    <source>
        <dbReference type="PROSITE" id="PS50125"/>
    </source>
</evidence>
<dbReference type="GO" id="GO:0005886">
    <property type="term" value="C:plasma membrane"/>
    <property type="evidence" value="ECO:0007669"/>
    <property type="project" value="TreeGrafter"/>
</dbReference>
<evidence type="ECO:0000256" key="3">
    <source>
        <dbReference type="ARBA" id="ARBA00004141"/>
    </source>
</evidence>
<dbReference type="CDD" id="cd07302">
    <property type="entry name" value="CHD"/>
    <property type="match status" value="1"/>
</dbReference>
<dbReference type="OrthoDB" id="6127067at2759"/>
<dbReference type="PANTHER" id="PTHR45627:SF12">
    <property type="entry name" value="ADENYLATE CYCLASE TYPE 2"/>
    <property type="match status" value="1"/>
</dbReference>
<keyword evidence="20" id="KW-1185">Reference proteome</keyword>
<feature type="transmembrane region" description="Helical" evidence="16">
    <location>
        <begin position="899"/>
        <end position="918"/>
    </location>
</feature>
<keyword evidence="10 16" id="KW-1133">Transmembrane helix</keyword>
<keyword evidence="5 16" id="KW-0812">Transmembrane</keyword>
<dbReference type="GO" id="GO:0046872">
    <property type="term" value="F:metal ion binding"/>
    <property type="evidence" value="ECO:0007669"/>
    <property type="project" value="UniProtKB-KW"/>
</dbReference>
<dbReference type="Pfam" id="PF00211">
    <property type="entry name" value="Guanylate_cyc"/>
    <property type="match status" value="1"/>
</dbReference>
<evidence type="ECO:0000256" key="9">
    <source>
        <dbReference type="ARBA" id="ARBA00022842"/>
    </source>
</evidence>
<feature type="compositionally biased region" description="Polar residues" evidence="15">
    <location>
        <begin position="336"/>
        <end position="365"/>
    </location>
</feature>
<evidence type="ECO:0000256" key="14">
    <source>
        <dbReference type="RuleBase" id="RU000405"/>
    </source>
</evidence>
<dbReference type="EMBL" id="MLAK01001190">
    <property type="protein sequence ID" value="OHS96243.1"/>
    <property type="molecule type" value="Genomic_DNA"/>
</dbReference>
<dbReference type="SMART" id="SM00044">
    <property type="entry name" value="CYCc"/>
    <property type="match status" value="1"/>
</dbReference>
<dbReference type="PANTHER" id="PTHR45627">
    <property type="entry name" value="ADENYLATE CYCLASE TYPE 1"/>
    <property type="match status" value="1"/>
</dbReference>
<dbReference type="EC" id="4.6.1.1" evidence="4"/>
<comment type="cofactor">
    <cofactor evidence="2">
        <name>Mg(2+)</name>
        <dbReference type="ChEBI" id="CHEBI:18420"/>
    </cofactor>
</comment>
<feature type="transmembrane region" description="Helical" evidence="16">
    <location>
        <begin position="278"/>
        <end position="298"/>
    </location>
</feature>
<feature type="transmembrane region" description="Helical" evidence="16">
    <location>
        <begin position="605"/>
        <end position="628"/>
    </location>
</feature>
<evidence type="ECO:0000256" key="1">
    <source>
        <dbReference type="ARBA" id="ARBA00001593"/>
    </source>
</evidence>
<dbReference type="GO" id="GO:0005524">
    <property type="term" value="F:ATP binding"/>
    <property type="evidence" value="ECO:0007669"/>
    <property type="project" value="UniProtKB-KW"/>
</dbReference>
<dbReference type="Pfam" id="PF13426">
    <property type="entry name" value="PAS_9"/>
    <property type="match status" value="1"/>
</dbReference>